<dbReference type="AlphaFoldDB" id="A0A4Q9HNF3"/>
<dbReference type="InterPro" id="IPR025184">
    <property type="entry name" value="AadA_C"/>
</dbReference>
<evidence type="ECO:0000256" key="1">
    <source>
        <dbReference type="ARBA" id="ARBA00022679"/>
    </source>
</evidence>
<keyword evidence="5" id="KW-1185">Reference proteome</keyword>
<comment type="caution">
    <text evidence="4">The sequence shown here is derived from an EMBL/GenBank/DDBJ whole genome shotgun (WGS) entry which is preliminary data.</text>
</comment>
<evidence type="ECO:0000259" key="3">
    <source>
        <dbReference type="Pfam" id="PF13427"/>
    </source>
</evidence>
<keyword evidence="1" id="KW-0808">Transferase</keyword>
<name>A0A4Q9HNF3_STRKA</name>
<evidence type="ECO:0000256" key="2">
    <source>
        <dbReference type="SAM" id="MobiDB-lite"/>
    </source>
</evidence>
<feature type="compositionally biased region" description="Low complexity" evidence="2">
    <location>
        <begin position="295"/>
        <end position="317"/>
    </location>
</feature>
<feature type="domain" description="Adenylyltransferase AadA C-terminal" evidence="3">
    <location>
        <begin position="173"/>
        <end position="258"/>
    </location>
</feature>
<dbReference type="Pfam" id="PF13427">
    <property type="entry name" value="AadA_C"/>
    <property type="match status" value="1"/>
</dbReference>
<dbReference type="InterPro" id="IPR043519">
    <property type="entry name" value="NT_sf"/>
</dbReference>
<gene>
    <name evidence="4" type="ORF">EYS09_28335</name>
</gene>
<feature type="compositionally biased region" description="Basic and acidic residues" evidence="2">
    <location>
        <begin position="318"/>
        <end position="329"/>
    </location>
</feature>
<dbReference type="GO" id="GO:0016740">
    <property type="term" value="F:transferase activity"/>
    <property type="evidence" value="ECO:0007669"/>
    <property type="project" value="UniProtKB-KW"/>
</dbReference>
<dbReference type="Gene3D" id="3.30.460.10">
    <property type="entry name" value="Beta Polymerase, domain 2"/>
    <property type="match status" value="1"/>
</dbReference>
<accession>A0A4Q9HNF3</accession>
<protein>
    <submittedName>
        <fullName evidence="4">DUF4111 domain-containing protein</fullName>
    </submittedName>
</protein>
<proteinExistence type="predicted"/>
<organism evidence="4 5">
    <name type="scientific">Streptomyces kasugaensis</name>
    <dbReference type="NCBI Taxonomy" id="1946"/>
    <lineage>
        <taxon>Bacteria</taxon>
        <taxon>Bacillati</taxon>
        <taxon>Actinomycetota</taxon>
        <taxon>Actinomycetes</taxon>
        <taxon>Kitasatosporales</taxon>
        <taxon>Streptomycetaceae</taxon>
        <taxon>Streptomyces</taxon>
    </lineage>
</organism>
<dbReference type="Proteomes" id="UP000292452">
    <property type="component" value="Unassembled WGS sequence"/>
</dbReference>
<evidence type="ECO:0000313" key="4">
    <source>
        <dbReference type="EMBL" id="TBO56367.1"/>
    </source>
</evidence>
<feature type="region of interest" description="Disordered" evidence="2">
    <location>
        <begin position="285"/>
        <end position="329"/>
    </location>
</feature>
<dbReference type="CDD" id="cd05403">
    <property type="entry name" value="NT_KNTase_like"/>
    <property type="match status" value="1"/>
</dbReference>
<evidence type="ECO:0000313" key="5">
    <source>
        <dbReference type="Proteomes" id="UP000292452"/>
    </source>
</evidence>
<sequence length="329" mass="34780">MDDPRERQLPYHPRAVAGGGLTDVDLPHTVREVLPDLLHEIRSVLGDRLVGLYLYGSAVSGDYDEGVSDIDLLAAVADGLGPGTLSSLDAAHRRFWAGHPDFLDRLDILYLPAASLSRELSAVDEPPVLATVSPGSPFRTGPAPQGWILNRRLVHYTGITLHGRPVESAVAGVPAGLVREAVARDVLSLRTGASRVTHRGGHAYVVLTACRALLTLTTARQASKAEAARRVRARWPRFRPVIDAAQEWRLSQAVRDETPLPSELSTQLAGLLDAVCEVAEGYAGSATGEGAVRPASPATESGSGTTGPSSPSAASPAPDRRSSRRAPGD</sequence>
<dbReference type="SUPFAM" id="SSF81301">
    <property type="entry name" value="Nucleotidyltransferase"/>
    <property type="match status" value="1"/>
</dbReference>
<dbReference type="EMBL" id="SIXH01000348">
    <property type="protein sequence ID" value="TBO56367.1"/>
    <property type="molecule type" value="Genomic_DNA"/>
</dbReference>
<reference evidence="4 5" key="1">
    <citation type="submission" date="2019-02" db="EMBL/GenBank/DDBJ databases">
        <title>Draft Genome Sequence of Streptomyces sp. AM-2504, identified by 16S rRNA comparative analysis as a Streptomyces Kasugaensis strain.</title>
        <authorList>
            <person name="Napolioni V."/>
            <person name="Giuliodori A.M."/>
            <person name="Spurio R."/>
            <person name="Fabbretti A."/>
        </authorList>
    </citation>
    <scope>NUCLEOTIDE SEQUENCE [LARGE SCALE GENOMIC DNA]</scope>
    <source>
        <strain evidence="4 5">AM-2504</strain>
    </source>
</reference>